<protein>
    <submittedName>
        <fullName evidence="1">Uncharacterized protein</fullName>
    </submittedName>
</protein>
<proteinExistence type="predicted"/>
<organism evidence="1">
    <name type="scientific">Rhizophora mucronata</name>
    <name type="common">Asiatic mangrove</name>
    <dbReference type="NCBI Taxonomy" id="61149"/>
    <lineage>
        <taxon>Eukaryota</taxon>
        <taxon>Viridiplantae</taxon>
        <taxon>Streptophyta</taxon>
        <taxon>Embryophyta</taxon>
        <taxon>Tracheophyta</taxon>
        <taxon>Spermatophyta</taxon>
        <taxon>Magnoliopsida</taxon>
        <taxon>eudicotyledons</taxon>
        <taxon>Gunneridae</taxon>
        <taxon>Pentapetalae</taxon>
        <taxon>rosids</taxon>
        <taxon>fabids</taxon>
        <taxon>Malpighiales</taxon>
        <taxon>Rhizophoraceae</taxon>
        <taxon>Rhizophora</taxon>
    </lineage>
</organism>
<dbReference type="EMBL" id="GGEC01040743">
    <property type="protein sequence ID" value="MBX21227.1"/>
    <property type="molecule type" value="Transcribed_RNA"/>
</dbReference>
<accession>A0A2P2LTE2</accession>
<sequence>MLLCQYLIDPPSSPETIQLSL</sequence>
<evidence type="ECO:0000313" key="1">
    <source>
        <dbReference type="EMBL" id="MBX21227.1"/>
    </source>
</evidence>
<reference evidence="1" key="1">
    <citation type="submission" date="2018-02" db="EMBL/GenBank/DDBJ databases">
        <title>Rhizophora mucronata_Transcriptome.</title>
        <authorList>
            <person name="Meera S.P."/>
            <person name="Sreeshan A."/>
            <person name="Augustine A."/>
        </authorList>
    </citation>
    <scope>NUCLEOTIDE SEQUENCE</scope>
    <source>
        <tissue evidence="1">Leaf</tissue>
    </source>
</reference>
<name>A0A2P2LTE2_RHIMU</name>
<dbReference type="AlphaFoldDB" id="A0A2P2LTE2"/>